<organismHost>
    <name type="scientific">Apodemus sylvaticus</name>
    <name type="common">European woodmouse</name>
    <dbReference type="NCBI Taxonomy" id="10129"/>
</organismHost>
<organismHost>
    <name type="scientific">Loxodonta africana</name>
    <name type="common">African elephant</name>
    <dbReference type="NCBI Taxonomy" id="9785"/>
</organismHost>
<organismHost>
    <name type="scientific">Myodes glareolus</name>
    <name type="common">Bank vole</name>
    <name type="synonym">Clethrionomys glareolus</name>
    <dbReference type="NCBI Taxonomy" id="447135"/>
</organismHost>
<organismHost>
    <name type="scientific">Bos taurus</name>
    <name type="common">Bovine</name>
    <dbReference type="NCBI Taxonomy" id="9913"/>
</organismHost>
<evidence type="ECO:0000313" key="1">
    <source>
        <dbReference type="EMBL" id="ATB55118.1"/>
    </source>
</evidence>
<evidence type="ECO:0000313" key="2">
    <source>
        <dbReference type="EMBL" id="ATB55555.1"/>
    </source>
</evidence>
<reference evidence="2" key="1">
    <citation type="submission" date="2017-02" db="EMBL/GenBank/DDBJ databases">
        <title>Seasonal Recurring Cowpox Virus Outbreaks in Captive Cheetahs (Acinonyx jubatus).</title>
        <authorList>
            <person name="Stagegaard J."/>
            <person name="Kurth A."/>
            <person name="Stern D."/>
            <person name="Dabrowski P.W."/>
            <person name="Pocknell A."/>
            <person name="Nitsche A."/>
            <person name="Schrick L."/>
        </authorList>
    </citation>
    <scope>NUCLEOTIDE SEQUENCE [LARGE SCALE GENOMIC DNA]</scope>
    <source>
        <strain evidence="1">CPXV CheHurley_DK_2012</strain>
        <strain evidence="2">CPXV CheNuru_DK_2012</strain>
    </source>
</reference>
<organismHost>
    <name type="scientific">Homo sapiens</name>
    <name type="common">Human</name>
    <dbReference type="NCBI Taxonomy" id="9606"/>
</organismHost>
<dbReference type="EMBL" id="KY569018">
    <property type="protein sequence ID" value="ATB55118.1"/>
    <property type="molecule type" value="Genomic_DNA"/>
</dbReference>
<sequence>MFMYPEFARKALSKLISKN</sequence>
<protein>
    <submittedName>
        <fullName evidence="2">CPXV078 protein</fullName>
    </submittedName>
</protein>
<dbReference type="EMBL" id="KY569020">
    <property type="protein sequence ID" value="ATB55555.1"/>
    <property type="molecule type" value="Genomic_DNA"/>
</dbReference>
<name>A0A290GIZ4_COWPX</name>
<organismHost>
    <name type="scientific">Felis catus</name>
    <name type="common">Cat</name>
    <name type="synonym">Felis silvestris catus</name>
    <dbReference type="NCBI Taxonomy" id="9685"/>
</organismHost>
<organism evidence="2">
    <name type="scientific">Cowpox virus</name>
    <name type="common">CPV</name>
    <dbReference type="NCBI Taxonomy" id="10243"/>
    <lineage>
        <taxon>Viruses</taxon>
        <taxon>Varidnaviria</taxon>
        <taxon>Bamfordvirae</taxon>
        <taxon>Nucleocytoviricota</taxon>
        <taxon>Pokkesviricetes</taxon>
        <taxon>Chitovirales</taxon>
        <taxon>Poxviridae</taxon>
        <taxon>Chordopoxvirinae</taxon>
        <taxon>Orthopoxvirus</taxon>
        <taxon>Orthopoxvirus cowpox</taxon>
    </lineage>
</organism>
<dbReference type="Proteomes" id="UP000282059">
    <property type="component" value="Segment"/>
</dbReference>
<proteinExistence type="predicted"/>
<dbReference type="Proteomes" id="UP000282623">
    <property type="component" value="Segment"/>
</dbReference>
<organismHost>
    <name type="scientific">Microtus agrestis</name>
    <name type="common">Short-tailed field vole</name>
    <dbReference type="NCBI Taxonomy" id="29092"/>
</organismHost>
<organismHost>
    <name type="scientific">Mus musculus</name>
    <name type="common">Mouse</name>
    <dbReference type="NCBI Taxonomy" id="10090"/>
</organismHost>
<accession>A0A290GIZ4</accession>